<proteinExistence type="predicted"/>
<evidence type="ECO:0000313" key="2">
    <source>
        <dbReference type="Proteomes" id="UP001405405"/>
    </source>
</evidence>
<dbReference type="RefSeq" id="WP_346788244.1">
    <property type="nucleotide sequence ID" value="NZ_JAYFSJ010000005.1"/>
</dbReference>
<keyword evidence="2" id="KW-1185">Reference proteome</keyword>
<gene>
    <name evidence="1" type="ORF">VA599_08400</name>
</gene>
<name>A0ABV0CHX4_9NEIS</name>
<reference evidence="1 2" key="1">
    <citation type="submission" date="2023-12" db="EMBL/GenBank/DDBJ databases">
        <title>Chromobacterium sp. strain TRC.1.1.SA producing antimicrobial pigment.</title>
        <authorList>
            <person name="Verma N."/>
            <person name="Choksket S."/>
            <person name="Pinnaka A.K."/>
            <person name="Korpole S."/>
        </authorList>
    </citation>
    <scope>NUCLEOTIDE SEQUENCE [LARGE SCALE GENOMIC DNA]</scope>
    <source>
        <strain evidence="1 2">TRC1.1.SA</strain>
    </source>
</reference>
<accession>A0ABV0CHX4</accession>
<dbReference type="EMBL" id="JAYFSJ010000005">
    <property type="protein sequence ID" value="MEN7430765.1"/>
    <property type="molecule type" value="Genomic_DNA"/>
</dbReference>
<protein>
    <submittedName>
        <fullName evidence="1">Uncharacterized protein</fullName>
    </submittedName>
</protein>
<evidence type="ECO:0000313" key="1">
    <source>
        <dbReference type="EMBL" id="MEN7430765.1"/>
    </source>
</evidence>
<sequence>MNKSCRIYPQSALPLPYTIIPCLSTGQTYEAKAFLAIVHSKVPPSAVSSFYSCVNEKPLRQASLDAKKVVHKPVCKTGSTTVDNHGSAEIVKVIHNCSPDCEHGWQQLLDRINVLKING</sequence>
<organism evidence="1 2">
    <name type="scientific">Chromobacterium indicum</name>
    <dbReference type="NCBI Taxonomy" id="3110228"/>
    <lineage>
        <taxon>Bacteria</taxon>
        <taxon>Pseudomonadati</taxon>
        <taxon>Pseudomonadota</taxon>
        <taxon>Betaproteobacteria</taxon>
        <taxon>Neisseriales</taxon>
        <taxon>Chromobacteriaceae</taxon>
        <taxon>Chromobacterium</taxon>
    </lineage>
</organism>
<dbReference type="Proteomes" id="UP001405405">
    <property type="component" value="Unassembled WGS sequence"/>
</dbReference>
<comment type="caution">
    <text evidence="1">The sequence shown here is derived from an EMBL/GenBank/DDBJ whole genome shotgun (WGS) entry which is preliminary data.</text>
</comment>